<organism evidence="1 2">
    <name type="scientific">Paramuricea clavata</name>
    <name type="common">Red gorgonian</name>
    <name type="synonym">Violescent sea-whip</name>
    <dbReference type="NCBI Taxonomy" id="317549"/>
    <lineage>
        <taxon>Eukaryota</taxon>
        <taxon>Metazoa</taxon>
        <taxon>Cnidaria</taxon>
        <taxon>Anthozoa</taxon>
        <taxon>Octocorallia</taxon>
        <taxon>Malacalcyonacea</taxon>
        <taxon>Plexauridae</taxon>
        <taxon>Paramuricea</taxon>
    </lineage>
</organism>
<proteinExistence type="predicted"/>
<dbReference type="Proteomes" id="UP001152795">
    <property type="component" value="Unassembled WGS sequence"/>
</dbReference>
<keyword evidence="2" id="KW-1185">Reference proteome</keyword>
<name>A0A6S7G6A3_PARCT</name>
<accession>A0A6S7G6A3</accession>
<dbReference type="OrthoDB" id="5989038at2759"/>
<evidence type="ECO:0000313" key="1">
    <source>
        <dbReference type="EMBL" id="CAB3986163.1"/>
    </source>
</evidence>
<comment type="caution">
    <text evidence="1">The sequence shown here is derived from an EMBL/GenBank/DDBJ whole genome shotgun (WGS) entry which is preliminary data.</text>
</comment>
<protein>
    <submittedName>
        <fullName evidence="1">Uncharacterized protein</fullName>
    </submittedName>
</protein>
<reference evidence="1" key="1">
    <citation type="submission" date="2020-04" db="EMBL/GenBank/DDBJ databases">
        <authorList>
            <person name="Alioto T."/>
            <person name="Alioto T."/>
            <person name="Gomez Garrido J."/>
        </authorList>
    </citation>
    <scope>NUCLEOTIDE SEQUENCE</scope>
    <source>
        <strain evidence="1">A484AB</strain>
    </source>
</reference>
<evidence type="ECO:0000313" key="2">
    <source>
        <dbReference type="Proteomes" id="UP001152795"/>
    </source>
</evidence>
<sequence length="497" mass="56406">MIQLMGDLSINDIDEKISDWMRDVKDIAKEQELCHKPPPLSSHERYFLGASLEKDELSLEIKSICEAAGLLFSKTLKSITKKVCDHGLRELLLSCSPDDDITAKNIGKESLKSRCLDDLQRRLMFKHFAIAQLSYNMGKCADMPIRTKRLVVEKWMETKRFDEEQDLLKREMSNYLMFYKTLVFRLRQRNNELESLHSDNDVDEPLLLRTYATLSRAPSIKHGKIALIKRVVLNRNIEEFEQLFDDLSDTESESDGDITDHDSESDVDEIGSNVSLNILPEKENGLESIIGELACGDVICWKFPASVSQSTLAGNDESNACSIIATLLGYKFLTNELDIQDDTISPLCLTWINTVCECISIGNMVYNTFRENLPHRYLSIEEAAELLSGLINVEVVNIFPIRFTDPYQPSTIVAQLAHLMNSDKSVAQLIIHERTSVFLSKGSKNVYFDSHLHPPYGAVLVSGSMLNLHDFCSYIWNLEAHDIHEFGNLVHTTYPDA</sequence>
<gene>
    <name evidence="1" type="ORF">PACLA_8A027375</name>
</gene>
<dbReference type="EMBL" id="CACRXK020000972">
    <property type="protein sequence ID" value="CAB3986163.1"/>
    <property type="molecule type" value="Genomic_DNA"/>
</dbReference>
<dbReference type="AlphaFoldDB" id="A0A6S7G6A3"/>